<protein>
    <recommendedName>
        <fullName evidence="3">DUF4259 domain-containing protein</fullName>
    </recommendedName>
</protein>
<accession>A0A132MV17</accession>
<dbReference type="Proteomes" id="UP000070188">
    <property type="component" value="Unassembled WGS sequence"/>
</dbReference>
<dbReference type="PATRIC" id="fig|1469144.10.peg.2942"/>
<dbReference type="Pfam" id="PF14078">
    <property type="entry name" value="DUF4259"/>
    <property type="match status" value="1"/>
</dbReference>
<evidence type="ECO:0008006" key="3">
    <source>
        <dbReference type="Google" id="ProtNLM"/>
    </source>
</evidence>
<evidence type="ECO:0000313" key="2">
    <source>
        <dbReference type="Proteomes" id="UP000070188"/>
    </source>
</evidence>
<gene>
    <name evidence="1" type="ORF">LI90_2719</name>
</gene>
<dbReference type="EMBL" id="LAXD01000001">
    <property type="protein sequence ID" value="KWX01687.1"/>
    <property type="molecule type" value="Genomic_DNA"/>
</dbReference>
<dbReference type="RefSeq" id="WP_096059068.1">
    <property type="nucleotide sequence ID" value="NZ_LAXD01000001.1"/>
</dbReference>
<dbReference type="STRING" id="1469144.LI90_2719"/>
<reference evidence="2" key="1">
    <citation type="submission" date="2015-04" db="EMBL/GenBank/DDBJ databases">
        <title>Physiological reanalysis, assessment of diazotrophy, and genome sequences of multiple isolates of Streptomyces thermoautotrophicus.</title>
        <authorList>
            <person name="MacKellar D.C."/>
            <person name="Lieber L."/>
            <person name="Norman J."/>
            <person name="Bolger A."/>
            <person name="Tobin C."/>
            <person name="Murray J.W."/>
            <person name="Chang R."/>
            <person name="Ford T."/>
            <person name="Nguyen P.Q."/>
            <person name="Woodward J."/>
            <person name="Permingeat H."/>
            <person name="Joshi N.S."/>
            <person name="Silver P.A."/>
            <person name="Usadel B."/>
            <person name="Rutherford A.W."/>
            <person name="Friesen M."/>
            <person name="Prell J."/>
        </authorList>
    </citation>
    <scope>NUCLEOTIDE SEQUENCE [LARGE SCALE GENOMIC DNA]</scope>
    <source>
        <strain evidence="2">H1</strain>
    </source>
</reference>
<dbReference type="OrthoDB" id="73183at2"/>
<dbReference type="InterPro" id="IPR025355">
    <property type="entry name" value="DUF4259"/>
</dbReference>
<proteinExistence type="predicted"/>
<evidence type="ECO:0000313" key="1">
    <source>
        <dbReference type="EMBL" id="KWX01687.1"/>
    </source>
</evidence>
<dbReference type="AlphaFoldDB" id="A0A132MV17"/>
<keyword evidence="2" id="KW-1185">Reference proteome</keyword>
<organism evidence="1 2">
    <name type="scientific">Carbonactinospora thermoautotrophica</name>
    <dbReference type="NCBI Taxonomy" id="1469144"/>
    <lineage>
        <taxon>Bacteria</taxon>
        <taxon>Bacillati</taxon>
        <taxon>Actinomycetota</taxon>
        <taxon>Actinomycetes</taxon>
        <taxon>Kitasatosporales</taxon>
        <taxon>Carbonactinosporaceae</taxon>
        <taxon>Carbonactinospora</taxon>
    </lineage>
</organism>
<name>A0A132MV17_9ACTN</name>
<comment type="caution">
    <text evidence="1">The sequence shown here is derived from an EMBL/GenBank/DDBJ whole genome shotgun (WGS) entry which is preliminary data.</text>
</comment>
<sequence>MGSWGTGPFDNDDAMDFFGELELADPDKAMTRVRDVLVATVERPGCLEVSEANVAVAAAALVAAGRSRFARSGSQVVDEWLSTHRPHASQDDQELAIRALDRVCGTDSEWLELWQTAGKEQDVRACVENLKRVLSS</sequence>